<dbReference type="InterPro" id="IPR055357">
    <property type="entry name" value="LRR_At1g61320_AtMIF1"/>
</dbReference>
<dbReference type="Pfam" id="PF23622">
    <property type="entry name" value="LRR_At1g61320_AtMIF1"/>
    <property type="match status" value="1"/>
</dbReference>
<sequence>MGCGKEIVANCPHLETISIHGSYRLKNICVGGRALNLKHIEIVDCLWMNSIYLSDFDLVSFTCNFFNGWSADLHLTQLPKLKQLDIHEIKGMENNVLSDISSCALFPEALSISIYHPERNNKPQFFLPEFSNVKKLRLTICGIKHECLVYLAHILNAFPNLETFTLEVSKYLDLFASCTCRCLFGIEGFVEDYWSYDIESMRKTKLPVSIHPLKHLKLLQIVDYNTEIAPFIIQNAVELKKIVFGCGSKSGKKAIYKRQEAARSSGKRHLESLMPRGSLA</sequence>
<dbReference type="InterPro" id="IPR032675">
    <property type="entry name" value="LRR_dom_sf"/>
</dbReference>
<comment type="caution">
    <text evidence="2">The sequence shown here is derived from an EMBL/GenBank/DDBJ whole genome shotgun (WGS) entry which is preliminary data.</text>
</comment>
<dbReference type="STRING" id="35608.A0A2U1KJ58"/>
<evidence type="ECO:0000313" key="3">
    <source>
        <dbReference type="Proteomes" id="UP000245207"/>
    </source>
</evidence>
<dbReference type="SUPFAM" id="SSF52047">
    <property type="entry name" value="RNI-like"/>
    <property type="match status" value="1"/>
</dbReference>
<dbReference type="Gene3D" id="3.80.10.10">
    <property type="entry name" value="Ribonuclease Inhibitor"/>
    <property type="match status" value="1"/>
</dbReference>
<reference evidence="2 3" key="1">
    <citation type="journal article" date="2018" name="Mol. Plant">
        <title>The genome of Artemisia annua provides insight into the evolution of Asteraceae family and artemisinin biosynthesis.</title>
        <authorList>
            <person name="Shen Q."/>
            <person name="Zhang L."/>
            <person name="Liao Z."/>
            <person name="Wang S."/>
            <person name="Yan T."/>
            <person name="Shi P."/>
            <person name="Liu M."/>
            <person name="Fu X."/>
            <person name="Pan Q."/>
            <person name="Wang Y."/>
            <person name="Lv Z."/>
            <person name="Lu X."/>
            <person name="Zhang F."/>
            <person name="Jiang W."/>
            <person name="Ma Y."/>
            <person name="Chen M."/>
            <person name="Hao X."/>
            <person name="Li L."/>
            <person name="Tang Y."/>
            <person name="Lv G."/>
            <person name="Zhou Y."/>
            <person name="Sun X."/>
            <person name="Brodelius P.E."/>
            <person name="Rose J.K.C."/>
            <person name="Tang K."/>
        </authorList>
    </citation>
    <scope>NUCLEOTIDE SEQUENCE [LARGE SCALE GENOMIC DNA]</scope>
    <source>
        <strain evidence="3">cv. Huhao1</strain>
        <tissue evidence="2">Leaf</tissue>
    </source>
</reference>
<proteinExistence type="predicted"/>
<keyword evidence="3" id="KW-1185">Reference proteome</keyword>
<dbReference type="InterPro" id="IPR053772">
    <property type="entry name" value="At1g61320/At1g61330-like"/>
</dbReference>
<accession>A0A2U1KJ58</accession>
<dbReference type="Proteomes" id="UP000245207">
    <property type="component" value="Unassembled WGS sequence"/>
</dbReference>
<dbReference type="PANTHER" id="PTHR34145">
    <property type="entry name" value="OS02G0105600 PROTEIN"/>
    <property type="match status" value="1"/>
</dbReference>
<evidence type="ECO:0000313" key="2">
    <source>
        <dbReference type="EMBL" id="PWA36795.1"/>
    </source>
</evidence>
<name>A0A2U1KJ58_ARTAN</name>
<organism evidence="2 3">
    <name type="scientific">Artemisia annua</name>
    <name type="common">Sweet wormwood</name>
    <dbReference type="NCBI Taxonomy" id="35608"/>
    <lineage>
        <taxon>Eukaryota</taxon>
        <taxon>Viridiplantae</taxon>
        <taxon>Streptophyta</taxon>
        <taxon>Embryophyta</taxon>
        <taxon>Tracheophyta</taxon>
        <taxon>Spermatophyta</taxon>
        <taxon>Magnoliopsida</taxon>
        <taxon>eudicotyledons</taxon>
        <taxon>Gunneridae</taxon>
        <taxon>Pentapetalae</taxon>
        <taxon>asterids</taxon>
        <taxon>campanulids</taxon>
        <taxon>Asterales</taxon>
        <taxon>Asteraceae</taxon>
        <taxon>Asteroideae</taxon>
        <taxon>Anthemideae</taxon>
        <taxon>Artemisiinae</taxon>
        <taxon>Artemisia</taxon>
    </lineage>
</organism>
<dbReference type="AlphaFoldDB" id="A0A2U1KJ58"/>
<protein>
    <submittedName>
        <fullName evidence="2">F-box domain, FBD domain, Leucine-rich repeat domain, L domain-like protein</fullName>
    </submittedName>
</protein>
<feature type="domain" description="At1g61320/AtMIF1 LRR" evidence="1">
    <location>
        <begin position="7"/>
        <end position="171"/>
    </location>
</feature>
<dbReference type="PANTHER" id="PTHR34145:SF68">
    <property type="entry name" value="FBD DOMAIN-CONTAINING PROTEIN"/>
    <property type="match status" value="1"/>
</dbReference>
<dbReference type="OrthoDB" id="1160463at2759"/>
<gene>
    <name evidence="2" type="ORF">CTI12_AA596480</name>
</gene>
<evidence type="ECO:0000259" key="1">
    <source>
        <dbReference type="Pfam" id="PF23622"/>
    </source>
</evidence>
<dbReference type="EMBL" id="PKPP01017652">
    <property type="protein sequence ID" value="PWA36795.1"/>
    <property type="molecule type" value="Genomic_DNA"/>
</dbReference>